<organism evidence="2 3">
    <name type="scientific">Ditylenchus destructor</name>
    <dbReference type="NCBI Taxonomy" id="166010"/>
    <lineage>
        <taxon>Eukaryota</taxon>
        <taxon>Metazoa</taxon>
        <taxon>Ecdysozoa</taxon>
        <taxon>Nematoda</taxon>
        <taxon>Chromadorea</taxon>
        <taxon>Rhabditida</taxon>
        <taxon>Tylenchina</taxon>
        <taxon>Tylenchomorpha</taxon>
        <taxon>Sphaerularioidea</taxon>
        <taxon>Anguinidae</taxon>
        <taxon>Anguininae</taxon>
        <taxon>Ditylenchus</taxon>
    </lineage>
</organism>
<proteinExistence type="predicted"/>
<reference evidence="2" key="1">
    <citation type="submission" date="2022-01" db="EMBL/GenBank/DDBJ databases">
        <title>Genome Sequence Resource for Two Populations of Ditylenchus destructor, the Migratory Endoparasitic Phytonematode.</title>
        <authorList>
            <person name="Zhang H."/>
            <person name="Lin R."/>
            <person name="Xie B."/>
        </authorList>
    </citation>
    <scope>NUCLEOTIDE SEQUENCE</scope>
    <source>
        <strain evidence="2">BazhouSP</strain>
    </source>
</reference>
<name>A0AAD4QZP1_9BILA</name>
<dbReference type="AlphaFoldDB" id="A0AAD4QZP1"/>
<evidence type="ECO:0000313" key="2">
    <source>
        <dbReference type="EMBL" id="KAI1700168.1"/>
    </source>
</evidence>
<accession>A0AAD4QZP1</accession>
<feature type="region of interest" description="Disordered" evidence="1">
    <location>
        <begin position="259"/>
        <end position="319"/>
    </location>
</feature>
<feature type="region of interest" description="Disordered" evidence="1">
    <location>
        <begin position="112"/>
        <end position="134"/>
    </location>
</feature>
<feature type="compositionally biased region" description="Low complexity" evidence="1">
    <location>
        <begin position="116"/>
        <end position="132"/>
    </location>
</feature>
<protein>
    <submittedName>
        <fullName evidence="2">Uncharacterized protein</fullName>
    </submittedName>
</protein>
<evidence type="ECO:0000313" key="3">
    <source>
        <dbReference type="Proteomes" id="UP001201812"/>
    </source>
</evidence>
<gene>
    <name evidence="2" type="ORF">DdX_16889</name>
</gene>
<evidence type="ECO:0000256" key="1">
    <source>
        <dbReference type="SAM" id="MobiDB-lite"/>
    </source>
</evidence>
<feature type="compositionally biased region" description="Basic and acidic residues" evidence="1">
    <location>
        <begin position="259"/>
        <end position="273"/>
    </location>
</feature>
<comment type="caution">
    <text evidence="2">The sequence shown here is derived from an EMBL/GenBank/DDBJ whole genome shotgun (WGS) entry which is preliminary data.</text>
</comment>
<sequence>MVCAVCKRPVDADRSARIDSDDPRLASFLTVEEKARFTQRKLDNARGRALLYVCLWHFATEDLKRHPLNGSVIGVHKGARIRHVSEEPPFQGPKPIPLSRLVTKRDPPMDIRKYYPLPNTNQSPNPNPQQINRVSSPNEAYLKPAMGSSNQPEPVICIYTNTSTKEFCCAQVNPSRMALLMHANEHMRYAINRCRACKKSFHSLDKTKAIAHVQVLHSSVGTVEDLLDDQEDEKVKLIIGRIGECYLKHTISEVIPEVETEKDGVNKEIKAEPIPESDQASTSESGQEKTLAERLALLKEEPSTSNSRFGESSGPHAVAKNPIQSQSIKLGLNPSFTHSPTDFVRNNTSGVRKRPLESIGSIGDYNKCPKLTPFSTSMDGKAKQMKMEQVEEFTHNPGDVLICNYKKENGYCRREVNPNLKDICGHMLMHMGPSSTGQILMLGTWLRLSTVLLLLQLRRSSNLGGDRIMSTLGANFLE</sequence>
<dbReference type="Proteomes" id="UP001201812">
    <property type="component" value="Unassembled WGS sequence"/>
</dbReference>
<feature type="compositionally biased region" description="Basic and acidic residues" evidence="1">
    <location>
        <begin position="286"/>
        <end position="302"/>
    </location>
</feature>
<dbReference type="EMBL" id="JAKKPZ010000154">
    <property type="protein sequence ID" value="KAI1700168.1"/>
    <property type="molecule type" value="Genomic_DNA"/>
</dbReference>
<keyword evidence="3" id="KW-1185">Reference proteome</keyword>